<keyword evidence="3" id="KW-0732">Signal</keyword>
<dbReference type="SUPFAM" id="SSF88713">
    <property type="entry name" value="Glycoside hydrolase/deacetylase"/>
    <property type="match status" value="1"/>
</dbReference>
<keyword evidence="4" id="KW-0378">Hydrolase</keyword>
<feature type="non-terminal residue" evidence="8">
    <location>
        <position position="263"/>
    </location>
</feature>
<proteinExistence type="predicted"/>
<dbReference type="InterPro" id="IPR011330">
    <property type="entry name" value="Glyco_hydro/deAcase_b/a-brl"/>
</dbReference>
<dbReference type="PANTHER" id="PTHR46471:SF4">
    <property type="entry name" value="CHITIN DEACETYLASE"/>
    <property type="match status" value="1"/>
</dbReference>
<keyword evidence="9" id="KW-1185">Reference proteome</keyword>
<organism evidence="8 9">
    <name type="scientific">Erysiphe pulchra</name>
    <dbReference type="NCBI Taxonomy" id="225359"/>
    <lineage>
        <taxon>Eukaryota</taxon>
        <taxon>Fungi</taxon>
        <taxon>Dikarya</taxon>
        <taxon>Ascomycota</taxon>
        <taxon>Pezizomycotina</taxon>
        <taxon>Leotiomycetes</taxon>
        <taxon>Erysiphales</taxon>
        <taxon>Erysiphaceae</taxon>
        <taxon>Erysiphe</taxon>
    </lineage>
</organism>
<evidence type="ECO:0000256" key="6">
    <source>
        <dbReference type="ARBA" id="ARBA00023285"/>
    </source>
</evidence>
<dbReference type="AlphaFoldDB" id="A0A2S4PS43"/>
<evidence type="ECO:0000256" key="3">
    <source>
        <dbReference type="ARBA" id="ARBA00022729"/>
    </source>
</evidence>
<evidence type="ECO:0000256" key="4">
    <source>
        <dbReference type="ARBA" id="ARBA00022801"/>
    </source>
</evidence>
<dbReference type="STRING" id="225359.A0A2S4PS43"/>
<evidence type="ECO:0000256" key="5">
    <source>
        <dbReference type="ARBA" id="ARBA00023277"/>
    </source>
</evidence>
<reference evidence="8 9" key="1">
    <citation type="submission" date="2017-10" db="EMBL/GenBank/DDBJ databases">
        <title>Development of genomic resources for the powdery mildew, Erysiphe pulchra.</title>
        <authorList>
            <person name="Wadl P.A."/>
            <person name="Mack B.M."/>
            <person name="Moore G."/>
            <person name="Beltz S.B."/>
        </authorList>
    </citation>
    <scope>NUCLEOTIDE SEQUENCE [LARGE SCALE GENOMIC DNA]</scope>
    <source>
        <strain evidence="8">Cflorida</strain>
    </source>
</reference>
<evidence type="ECO:0000259" key="7">
    <source>
        <dbReference type="PROSITE" id="PS51677"/>
    </source>
</evidence>
<dbReference type="GO" id="GO:0046872">
    <property type="term" value="F:metal ion binding"/>
    <property type="evidence" value="ECO:0007669"/>
    <property type="project" value="UniProtKB-KW"/>
</dbReference>
<comment type="caution">
    <text evidence="8">The sequence shown here is derived from an EMBL/GenBank/DDBJ whole genome shotgun (WGS) entry which is preliminary data.</text>
</comment>
<keyword evidence="5" id="KW-0119">Carbohydrate metabolism</keyword>
<dbReference type="PANTHER" id="PTHR46471">
    <property type="entry name" value="CHITIN DEACETYLASE"/>
    <property type="match status" value="1"/>
</dbReference>
<protein>
    <recommendedName>
        <fullName evidence="7">NodB homology domain-containing protein</fullName>
    </recommendedName>
</protein>
<dbReference type="PROSITE" id="PS51677">
    <property type="entry name" value="NODB"/>
    <property type="match status" value="1"/>
</dbReference>
<dbReference type="Pfam" id="PF01522">
    <property type="entry name" value="Polysacc_deac_1"/>
    <property type="match status" value="1"/>
</dbReference>
<feature type="non-terminal residue" evidence="8">
    <location>
        <position position="1"/>
    </location>
</feature>
<gene>
    <name evidence="8" type="ORF">EPUL_005348</name>
</gene>
<dbReference type="CDD" id="cd10951">
    <property type="entry name" value="CE4_ClCDA_like"/>
    <property type="match status" value="1"/>
</dbReference>
<feature type="domain" description="NodB homology" evidence="7">
    <location>
        <begin position="54"/>
        <end position="251"/>
    </location>
</feature>
<evidence type="ECO:0000313" key="9">
    <source>
        <dbReference type="Proteomes" id="UP000237438"/>
    </source>
</evidence>
<sequence length="263" mass="29035">IQDYCISPECQFRYGPGCDANRIPSGKNTTSIPREKVGSVQYGAEGIYNCVNTGDVALTFDDGPGPYTSHILDVLDRYNAKATFFISGNNNGKGAIDTNTQWTSLIQITLDNGGHQVASHTWSHADLGKLSSNERKNEMIKNEMALRNILGVIPTYMRPPYSSCSAESGCEDDMKDLGYHITYFDLDTQDYLNDSPDKIGKSKSIFKDAFNGKSSADSEFLAISHDIHEQTSEQLVDYMLQNIQSRGFKAVTVGTCLNDPKQN</sequence>
<dbReference type="GO" id="GO:0005975">
    <property type="term" value="P:carbohydrate metabolic process"/>
    <property type="evidence" value="ECO:0007669"/>
    <property type="project" value="InterPro"/>
</dbReference>
<evidence type="ECO:0000313" key="8">
    <source>
        <dbReference type="EMBL" id="POS84836.1"/>
    </source>
</evidence>
<dbReference type="EMBL" id="PEDP01000838">
    <property type="protein sequence ID" value="POS84836.1"/>
    <property type="molecule type" value="Genomic_DNA"/>
</dbReference>
<evidence type="ECO:0000256" key="1">
    <source>
        <dbReference type="ARBA" id="ARBA00001941"/>
    </source>
</evidence>
<evidence type="ECO:0000256" key="2">
    <source>
        <dbReference type="ARBA" id="ARBA00022723"/>
    </source>
</evidence>
<comment type="cofactor">
    <cofactor evidence="1">
        <name>Co(2+)</name>
        <dbReference type="ChEBI" id="CHEBI:48828"/>
    </cofactor>
</comment>
<dbReference type="Gene3D" id="3.20.20.370">
    <property type="entry name" value="Glycoside hydrolase/deacetylase"/>
    <property type="match status" value="1"/>
</dbReference>
<dbReference type="OrthoDB" id="407355at2759"/>
<accession>A0A2S4PS43</accession>
<name>A0A2S4PS43_9PEZI</name>
<keyword evidence="6" id="KW-0170">Cobalt</keyword>
<dbReference type="GO" id="GO:0016810">
    <property type="term" value="F:hydrolase activity, acting on carbon-nitrogen (but not peptide) bonds"/>
    <property type="evidence" value="ECO:0007669"/>
    <property type="project" value="InterPro"/>
</dbReference>
<keyword evidence="2" id="KW-0479">Metal-binding</keyword>
<dbReference type="InterPro" id="IPR002509">
    <property type="entry name" value="NODB_dom"/>
</dbReference>
<dbReference type="Proteomes" id="UP000237438">
    <property type="component" value="Unassembled WGS sequence"/>
</dbReference>